<evidence type="ECO:0000313" key="1">
    <source>
        <dbReference type="EMBL" id="MBT8798281.1"/>
    </source>
</evidence>
<evidence type="ECO:0000313" key="2">
    <source>
        <dbReference type="Proteomes" id="UP000740605"/>
    </source>
</evidence>
<gene>
    <name evidence="1" type="ORF">J0P97_09370</name>
</gene>
<evidence type="ECO:0008006" key="3">
    <source>
        <dbReference type="Google" id="ProtNLM"/>
    </source>
</evidence>
<comment type="caution">
    <text evidence="1">The sequence shown here is derived from an EMBL/GenBank/DDBJ whole genome shotgun (WGS) entry which is preliminary data.</text>
</comment>
<dbReference type="RefSeq" id="WP_215487515.1">
    <property type="nucleotide sequence ID" value="NZ_BAAAPJ010000002.1"/>
</dbReference>
<organism evidence="1 2">
    <name type="scientific">Microbacterium flavum</name>
    <dbReference type="NCBI Taxonomy" id="415216"/>
    <lineage>
        <taxon>Bacteria</taxon>
        <taxon>Bacillati</taxon>
        <taxon>Actinomycetota</taxon>
        <taxon>Actinomycetes</taxon>
        <taxon>Micrococcales</taxon>
        <taxon>Microbacteriaceae</taxon>
        <taxon>Microbacterium</taxon>
    </lineage>
</organism>
<dbReference type="Proteomes" id="UP000740605">
    <property type="component" value="Unassembled WGS sequence"/>
</dbReference>
<dbReference type="Pfam" id="PF10462">
    <property type="entry name" value="Peptidase_M66"/>
    <property type="match status" value="1"/>
</dbReference>
<keyword evidence="2" id="KW-1185">Reference proteome</keyword>
<accession>A0ABS5XUR4</accession>
<dbReference type="SUPFAM" id="SSF55486">
    <property type="entry name" value="Metalloproteases ('zincins'), catalytic domain"/>
    <property type="match status" value="1"/>
</dbReference>
<protein>
    <recommendedName>
        <fullName evidence="3">Peptidase M66 domain-containing protein</fullName>
    </recommendedName>
</protein>
<reference evidence="1 2" key="1">
    <citation type="submission" date="2021-03" db="EMBL/GenBank/DDBJ databases">
        <title>Microbacterium pauli sp. nov., isolated from microfiltered milk.</title>
        <authorList>
            <person name="Bellassi P."/>
            <person name="Fontana A."/>
            <person name="Callegari M.L."/>
            <person name="Lorenzo M."/>
            <person name="Cappa F."/>
        </authorList>
    </citation>
    <scope>NUCLEOTIDE SEQUENCE [LARGE SCALE GENOMIC DNA]</scope>
    <source>
        <strain evidence="1 2">DSM 18909</strain>
    </source>
</reference>
<sequence length="721" mass="77383">MPDLDDLILTLDRLRDTLDHGPLLSRTATGIEVTQAIQYYRSREHLTDPADRAPDNAAALVAYKPAIVRAYVRPPFGASSADRVGGTLLVERQHGIFGAFSTVTTLAPWLWPTVTPLDDAYADERGTILRSLTFRIPADLFVGILRLTLRLDTGETRVARVTADLLQTLRVRIIPVSYTGPRTSMPPAGSPAPTLTLPAPTLADAQTTAALAFRMMPVQQTGSFATTPTLAWTTPLDDARSAPGACSANWDALLTSLAAMRVADGNRADVVYYGLLPATMPVNVPGCGVGGLGSARVGDGATFVHEIGHGYGFQHTPSGNAGATDPRYPTYEPYFSASIGEYGTDIQNGTVFAPASSTDYMSYGPNRWMSLYQHGRLIWHPRLAPRWLPEPNPFGNIPVVFDPKDLWWPRPPWWRTDRQWQEEYAVTPMISILGRIDEAGRVQVDSVARVSATPVTTGLQTSWTAQLVGATGEVAGRVRLTRQLEHGGECCGCAPGASEGNPDLLPLRFAAMVPDTERGLALRILDRRGAEAWVQPAPDSPVRIGGLTAEIDGEDTVRLRWETDAEAVREVWAQYSDDGGDTWQALAVGLSGGEGVAGLSGLPAGTVLVRVLAHDGFETAVSEHTQIDVPERAPFPAVLYPPDGAVVPAGITLEALGSAVDQAGVPIPDALLRWSLDGVRVARGRAAQVSVDPGEHELTLQTRTKPSAEATVRFTAQALET</sequence>
<proteinExistence type="predicted"/>
<name>A0ABS5XUR4_9MICO</name>
<dbReference type="EMBL" id="JAFLHG010000007">
    <property type="protein sequence ID" value="MBT8798281.1"/>
    <property type="molecule type" value="Genomic_DNA"/>
</dbReference>